<dbReference type="EMBL" id="JWZX01002658">
    <property type="protein sequence ID" value="KOO27832.1"/>
    <property type="molecule type" value="Genomic_DNA"/>
</dbReference>
<organism evidence="2 3">
    <name type="scientific">Chrysochromulina tobinii</name>
    <dbReference type="NCBI Taxonomy" id="1460289"/>
    <lineage>
        <taxon>Eukaryota</taxon>
        <taxon>Haptista</taxon>
        <taxon>Haptophyta</taxon>
        <taxon>Prymnesiophyceae</taxon>
        <taxon>Prymnesiales</taxon>
        <taxon>Chrysochromulinaceae</taxon>
        <taxon>Chrysochromulina</taxon>
    </lineage>
</organism>
<gene>
    <name evidence="2" type="ORF">Ctob_014413</name>
</gene>
<dbReference type="AlphaFoldDB" id="A0A0M0JND4"/>
<protein>
    <submittedName>
        <fullName evidence="2">Uncharacterized protein</fullName>
    </submittedName>
</protein>
<dbReference type="OrthoDB" id="10688463at2759"/>
<reference evidence="3" key="1">
    <citation type="journal article" date="2015" name="PLoS Genet.">
        <title>Genome Sequence and Transcriptome Analyses of Chrysochromulina tobin: Metabolic Tools for Enhanced Algal Fitness in the Prominent Order Prymnesiales (Haptophyceae).</title>
        <authorList>
            <person name="Hovde B.T."/>
            <person name="Deodato C.R."/>
            <person name="Hunsperger H.M."/>
            <person name="Ryken S.A."/>
            <person name="Yost W."/>
            <person name="Jha R.K."/>
            <person name="Patterson J."/>
            <person name="Monnat R.J. Jr."/>
            <person name="Barlow S.B."/>
            <person name="Starkenburg S.R."/>
            <person name="Cattolico R.A."/>
        </authorList>
    </citation>
    <scope>NUCLEOTIDE SEQUENCE</scope>
    <source>
        <strain evidence="3">CCMP291</strain>
    </source>
</reference>
<proteinExistence type="predicted"/>
<evidence type="ECO:0000313" key="3">
    <source>
        <dbReference type="Proteomes" id="UP000037460"/>
    </source>
</evidence>
<accession>A0A0M0JND4</accession>
<feature type="compositionally biased region" description="Basic and acidic residues" evidence="1">
    <location>
        <begin position="381"/>
        <end position="393"/>
    </location>
</feature>
<keyword evidence="3" id="KW-1185">Reference proteome</keyword>
<evidence type="ECO:0000256" key="1">
    <source>
        <dbReference type="SAM" id="MobiDB-lite"/>
    </source>
</evidence>
<dbReference type="Gene3D" id="3.40.50.300">
    <property type="entry name" value="P-loop containing nucleotide triphosphate hydrolases"/>
    <property type="match status" value="1"/>
</dbReference>
<evidence type="ECO:0000313" key="2">
    <source>
        <dbReference type="EMBL" id="KOO27832.1"/>
    </source>
</evidence>
<dbReference type="InterPro" id="IPR027417">
    <property type="entry name" value="P-loop_NTPase"/>
</dbReference>
<comment type="caution">
    <text evidence="2">The sequence shown here is derived from an EMBL/GenBank/DDBJ whole genome shotgun (WGS) entry which is preliminary data.</text>
</comment>
<dbReference type="Proteomes" id="UP000037460">
    <property type="component" value="Unassembled WGS sequence"/>
</dbReference>
<name>A0A0M0JND4_9EUKA</name>
<sequence>MALVLRCLPVCAERACDALGHHDCGGGHHHHGSSGEGNFARHDALAACGACPAGSSNICKPGAAGFPRNETVLPTLAIGDSCATYLHNPWKATVNNWQAARQRANLAAFTDAELADDSRQRIMRWFSYEGGLKGARSLGCKPTAASTGGRMPELLRGGSPAAACLRRSSLTIYFIMWKCANDFIHSNLGNVHTQLQRQLPEGSAATIYTSHYNFSGLEHEYLLHTAEQARHFTFVREPLSHFISGYTESKWGTWATCCEPANSHDGREKCRRRLSRRRARRLADLAPSEISPRCPDHARGGIALAHEFVQALLDANEQLLMSARHIGWGPDHVTLMAPNLAIFGCRLQFVGRIEHMKRDWNRLAAWTNGSVPPYSELDQTSGRHETSKDPHGDRQAMHTLLSQNQSLREAVQILLAPDYDCFGSYARRQRHHRSSPSSALRAAAMVADTPSVSPALWSLVLLTCIAVPASSSGRLFGGQEHHEDHGGRSIDHERVGAQRDGISQKLLVDNVTTVDSWLNGAKKGSSARSLRSAVRVCLNACAKCERCNYVTVNPEVRDCSWYATCNMDRLLTESHGFLSAPVVTKRHVAALSQLRGRLAPSSAATSRRSGTLAEPQKVILFMHMEKTAGTTVRSWFKQHRWNLTNYCASISTIRGELVELLRANRKRIFVEHHCGLDWGAPRQLLNTIREYEAVSGRNVRFRSFTILRSPLVLAHSQFNYWHHASAVPRQLYYQLSPEMLLFQDTLKLINDKGLVCHFDEDGLPSGGNFIALQPPGGLESRLARNAWPLEKRGNGRVCSAGPWQLLCQQLMLALVTSKDMRQQQGWFRLNHEFLRHNAELLAANDESANAPAQNAELSLWSCTKQTWAADLDKVAKSVAAVAPDAPYSELEAALASMCAAQRLKVLQISGCLVDRAKRVEKVMLKMGCDGIIRQAFDRLDQLSHVLFMGTSNPKIALELAFEMAAEQTGVVSGKRRRTNIGITHVPFIQSEIEPFIRCSHRFYAEALARYTAREVPHFEVLRESDLLMTPINRQAASDSFLRTSPKEPVWAVRAVGELVSDASEPSVPIKAESRHAHPNPWWFQLGPRTMGQHPLSASGALAKARANSDARERQRASERAMESAMEDVSATLEHMKKEQARWDHVVAEIRAAPRTAGVLSTGDEDTLVWNAFGIVSSRLDAHSRTVIYPYSQEVYFGSSRQGTLAYI</sequence>
<feature type="region of interest" description="Disordered" evidence="1">
    <location>
        <begin position="374"/>
        <end position="393"/>
    </location>
</feature>